<dbReference type="SUPFAM" id="SSF75169">
    <property type="entry name" value="DsrEFH-like"/>
    <property type="match status" value="1"/>
</dbReference>
<dbReference type="AlphaFoldDB" id="G7VHM3"/>
<keyword evidence="2" id="KW-1185">Reference proteome</keyword>
<dbReference type="Proteomes" id="UP000005867">
    <property type="component" value="Chromosome"/>
</dbReference>
<evidence type="ECO:0000313" key="2">
    <source>
        <dbReference type="Proteomes" id="UP000005867"/>
    </source>
</evidence>
<name>G7VHM3_9CREN</name>
<dbReference type="PANTHER" id="PTHR37691:SF1">
    <property type="entry name" value="BLR3518 PROTEIN"/>
    <property type="match status" value="1"/>
</dbReference>
<gene>
    <name evidence="1" type="ORF">P186_1912</name>
</gene>
<dbReference type="eggNOG" id="arCOG04394">
    <property type="taxonomic scope" value="Archaea"/>
</dbReference>
<dbReference type="InterPro" id="IPR003787">
    <property type="entry name" value="Sulphur_relay_DsrE/F-like"/>
</dbReference>
<dbReference type="KEGG" id="pyr:P186_1912"/>
<proteinExistence type="predicted"/>
<evidence type="ECO:0000313" key="1">
    <source>
        <dbReference type="EMBL" id="AET33314.1"/>
    </source>
</evidence>
<accession>G7VHM3</accession>
<organism evidence="1 2">
    <name type="scientific">Pyrobaculum ferrireducens</name>
    <dbReference type="NCBI Taxonomy" id="1104324"/>
    <lineage>
        <taxon>Archaea</taxon>
        <taxon>Thermoproteota</taxon>
        <taxon>Thermoprotei</taxon>
        <taxon>Thermoproteales</taxon>
        <taxon>Thermoproteaceae</taxon>
        <taxon>Pyrobaculum</taxon>
    </lineage>
</organism>
<dbReference type="InterPro" id="IPR027396">
    <property type="entry name" value="DsrEFH-like"/>
</dbReference>
<dbReference type="HOGENOM" id="CLU_127515_4_2_2"/>
<dbReference type="Pfam" id="PF02635">
    <property type="entry name" value="DsrE"/>
    <property type="match status" value="1"/>
</dbReference>
<dbReference type="EMBL" id="CP003098">
    <property type="protein sequence ID" value="AET33314.1"/>
    <property type="molecule type" value="Genomic_DNA"/>
</dbReference>
<dbReference type="STRING" id="1104324.P186_1912"/>
<sequence>MEGGVFVKALVHVDREDLTAMNIALSNIENLLEAATGAEVAVVANGNAVIFFTQHAPSHVKERLTALAARGVKFYICNNSLRAHGIDHGELLPFAEVVPAGIVKILELQSAGYLYVKP</sequence>
<reference evidence="1 2" key="1">
    <citation type="journal article" date="2012" name="J. Bacteriol.">
        <title>Complete genome sequence of strain 1860, a crenarchaeon of the genus pyrobaculum able to grow with various electron acceptors.</title>
        <authorList>
            <person name="Mardanov A.V."/>
            <person name="Gumerov V.M."/>
            <person name="Slobodkina G.B."/>
            <person name="Beletsky A.V."/>
            <person name="Bonch-Osmolovskaya E.A."/>
            <person name="Ravin N.V."/>
            <person name="Skryabin K.G."/>
        </authorList>
    </citation>
    <scope>NUCLEOTIDE SEQUENCE [LARGE SCALE GENOMIC DNA]</scope>
    <source>
        <strain evidence="1 2">1860</strain>
    </source>
</reference>
<dbReference type="PANTHER" id="PTHR37691">
    <property type="entry name" value="BLR3518 PROTEIN"/>
    <property type="match status" value="1"/>
</dbReference>
<protein>
    <submittedName>
        <fullName evidence="1">Uncharacterized protein</fullName>
    </submittedName>
</protein>
<dbReference type="BioCyc" id="PSP1104324:GJSN-1870-MONOMER"/>
<dbReference type="Gene3D" id="3.40.1260.10">
    <property type="entry name" value="DsrEFH-like"/>
    <property type="match status" value="1"/>
</dbReference>